<keyword evidence="2" id="KW-1185">Reference proteome</keyword>
<comment type="caution">
    <text evidence="1">The sequence shown here is derived from an EMBL/GenBank/DDBJ whole genome shotgun (WGS) entry which is preliminary data.</text>
</comment>
<dbReference type="Gene3D" id="1.10.260.40">
    <property type="entry name" value="lambda repressor-like DNA-binding domains"/>
    <property type="match status" value="1"/>
</dbReference>
<dbReference type="Proteomes" id="UP000257144">
    <property type="component" value="Unassembled WGS sequence"/>
</dbReference>
<dbReference type="AlphaFoldDB" id="A0A3D8GND9"/>
<organism evidence="1 2">
    <name type="scientific">Neobacillus piezotolerans</name>
    <dbReference type="NCBI Taxonomy" id="2259171"/>
    <lineage>
        <taxon>Bacteria</taxon>
        <taxon>Bacillati</taxon>
        <taxon>Bacillota</taxon>
        <taxon>Bacilli</taxon>
        <taxon>Bacillales</taxon>
        <taxon>Bacillaceae</taxon>
        <taxon>Neobacillus</taxon>
    </lineage>
</organism>
<sequence>MLDQTFFIELQNYINDHMEIRFLEEANSSHEIFNRDEIFKRDGILESISPIEIDEFIKEKRQPVLREVLFSFIDRKGATDAEIYKKAQVDRRHFSKIRSNTDYRPGKNTVIALALALELDKKETGKLLSSAGYSLSDSDTSDLVIQFCIEKRIFDIHQVNEALVYFSLKPLGGSMV</sequence>
<gene>
    <name evidence="1" type="ORF">DRW41_15560</name>
</gene>
<evidence type="ECO:0000313" key="2">
    <source>
        <dbReference type="Proteomes" id="UP000257144"/>
    </source>
</evidence>
<proteinExistence type="predicted"/>
<protein>
    <recommendedName>
        <fullName evidence="3">Appr-1-p processing protein</fullName>
    </recommendedName>
</protein>
<dbReference type="EMBL" id="QNQT01000007">
    <property type="protein sequence ID" value="RDU36004.1"/>
    <property type="molecule type" value="Genomic_DNA"/>
</dbReference>
<evidence type="ECO:0008006" key="3">
    <source>
        <dbReference type="Google" id="ProtNLM"/>
    </source>
</evidence>
<name>A0A3D8GND9_9BACI</name>
<dbReference type="InterPro" id="IPR010982">
    <property type="entry name" value="Lambda_DNA-bd_dom_sf"/>
</dbReference>
<dbReference type="GO" id="GO:0003677">
    <property type="term" value="F:DNA binding"/>
    <property type="evidence" value="ECO:0007669"/>
    <property type="project" value="InterPro"/>
</dbReference>
<dbReference type="OrthoDB" id="6194521at2"/>
<evidence type="ECO:0000313" key="1">
    <source>
        <dbReference type="EMBL" id="RDU36004.1"/>
    </source>
</evidence>
<dbReference type="RefSeq" id="WP_115452933.1">
    <property type="nucleotide sequence ID" value="NZ_QNQT01000007.1"/>
</dbReference>
<accession>A0A3D8GND9</accession>
<reference evidence="1 2" key="1">
    <citation type="submission" date="2018-07" db="EMBL/GenBank/DDBJ databases">
        <title>Bacillus sp. YLB-04 draft genome sequence.</title>
        <authorList>
            <person name="Yu L."/>
            <person name="Tang X."/>
        </authorList>
    </citation>
    <scope>NUCLEOTIDE SEQUENCE [LARGE SCALE GENOMIC DNA]</scope>
    <source>
        <strain evidence="1 2">YLB-04</strain>
    </source>
</reference>